<dbReference type="Proteomes" id="UP000707451">
    <property type="component" value="Unassembled WGS sequence"/>
</dbReference>
<keyword evidence="3" id="KW-1185">Reference proteome</keyword>
<reference evidence="2" key="1">
    <citation type="submission" date="2021-06" db="EMBL/GenBank/DDBJ databases">
        <title>Genome Sequence of Mortierella hyaline Strain SCG-10, a Cold-Adapted, Nitrate-Reducing Fungus Isolated from Soil in Minnesota, USA.</title>
        <authorList>
            <person name="Aldossari N."/>
        </authorList>
    </citation>
    <scope>NUCLEOTIDE SEQUENCE</scope>
    <source>
        <strain evidence="2">SCG-10</strain>
    </source>
</reference>
<dbReference type="EMBL" id="JAHRHY010000016">
    <property type="protein sequence ID" value="KAG9063497.1"/>
    <property type="molecule type" value="Genomic_DNA"/>
</dbReference>
<proteinExistence type="predicted"/>
<comment type="caution">
    <text evidence="2">The sequence shown here is derived from an EMBL/GenBank/DDBJ whole genome shotgun (WGS) entry which is preliminary data.</text>
</comment>
<name>A0A9P7XM87_9FUNG</name>
<dbReference type="OrthoDB" id="10635157at2759"/>
<accession>A0A9P7XM87</accession>
<evidence type="ECO:0000256" key="1">
    <source>
        <dbReference type="SAM" id="MobiDB-lite"/>
    </source>
</evidence>
<evidence type="ECO:0000313" key="3">
    <source>
        <dbReference type="Proteomes" id="UP000707451"/>
    </source>
</evidence>
<feature type="region of interest" description="Disordered" evidence="1">
    <location>
        <begin position="1"/>
        <end position="21"/>
    </location>
</feature>
<gene>
    <name evidence="2" type="ORF">KI688_004381</name>
</gene>
<sequence length="87" mass="9419">MVAQGSLPSYDRPPSPGLLSNVSKRLNTTAELLITRSENGSLSVGINLNLSARDLGVRDLPEIELQQDLSSLVADSPFERVLSRKVD</sequence>
<dbReference type="AlphaFoldDB" id="A0A9P7XM87"/>
<organism evidence="2 3">
    <name type="scientific">Linnemannia hyalina</name>
    <dbReference type="NCBI Taxonomy" id="64524"/>
    <lineage>
        <taxon>Eukaryota</taxon>
        <taxon>Fungi</taxon>
        <taxon>Fungi incertae sedis</taxon>
        <taxon>Mucoromycota</taxon>
        <taxon>Mortierellomycotina</taxon>
        <taxon>Mortierellomycetes</taxon>
        <taxon>Mortierellales</taxon>
        <taxon>Mortierellaceae</taxon>
        <taxon>Linnemannia</taxon>
    </lineage>
</organism>
<evidence type="ECO:0000313" key="2">
    <source>
        <dbReference type="EMBL" id="KAG9063497.1"/>
    </source>
</evidence>
<protein>
    <submittedName>
        <fullName evidence="2">Uncharacterized protein</fullName>
    </submittedName>
</protein>